<dbReference type="Gene3D" id="3.30.460.40">
    <property type="match status" value="1"/>
</dbReference>
<sequence length="153" mass="17898">MMMKILSLIRYILIDASHSDKVKEFMNSIGTYVELPSKSPFKTKEFFGYIVDGIMVEFLGDFKIKLENGKVYEFILDECAIKEYMIVDGVKVNLTTLEDWFVAYGVMKDPKKRTPLLKKYFSKYGIKYRDLLERNKNNNLPIDVKLDIESILL</sequence>
<dbReference type="Proteomes" id="UP001477947">
    <property type="component" value="Chromosome"/>
</dbReference>
<accession>A0ABZ3FBK1</accession>
<evidence type="ECO:0000313" key="2">
    <source>
        <dbReference type="Proteomes" id="UP001477947"/>
    </source>
</evidence>
<protein>
    <submittedName>
        <fullName evidence="1">Uncharacterized protein</fullName>
    </submittedName>
</protein>
<name>A0ABZ3FBK1_9FIRM</name>
<evidence type="ECO:0000313" key="1">
    <source>
        <dbReference type="EMBL" id="XAM40184.1"/>
    </source>
</evidence>
<organism evidence="1 2">
    <name type="scientific">Terrisporobacter petrolearius</name>
    <dbReference type="NCBI Taxonomy" id="1460447"/>
    <lineage>
        <taxon>Bacteria</taxon>
        <taxon>Bacillati</taxon>
        <taxon>Bacillota</taxon>
        <taxon>Clostridia</taxon>
        <taxon>Peptostreptococcales</taxon>
        <taxon>Peptostreptococcaceae</taxon>
        <taxon>Terrisporobacter</taxon>
    </lineage>
</organism>
<reference evidence="1 2" key="1">
    <citation type="submission" date="2024-04" db="EMBL/GenBank/DDBJ databases">
        <title>Isolation and characterization of novel acetogenic strains of the genera Terrisporobacter and Acetoanaerobium.</title>
        <authorList>
            <person name="Boeer T."/>
            <person name="Schueler M.A."/>
            <person name="Lueschen A."/>
            <person name="Eysell L."/>
            <person name="Droege J."/>
            <person name="Heinemann M."/>
            <person name="Engelhardt L."/>
            <person name="Basen M."/>
            <person name="Daniel R."/>
        </authorList>
    </citation>
    <scope>NUCLEOTIDE SEQUENCE [LARGE SCALE GENOMIC DNA]</scope>
    <source>
        <strain evidence="1 2">ELB</strain>
    </source>
</reference>
<dbReference type="EMBL" id="CP154622">
    <property type="protein sequence ID" value="XAM40184.1"/>
    <property type="molecule type" value="Genomic_DNA"/>
</dbReference>
<dbReference type="SUPFAM" id="SSF81301">
    <property type="entry name" value="Nucleotidyltransferase"/>
    <property type="match status" value="1"/>
</dbReference>
<dbReference type="InterPro" id="IPR043519">
    <property type="entry name" value="NT_sf"/>
</dbReference>
<gene>
    <name evidence="1" type="ORF">TPELB_04860</name>
</gene>
<proteinExistence type="predicted"/>
<keyword evidence="2" id="KW-1185">Reference proteome</keyword>